<sequence>MVDVANEEFSKMAKILQPYLGHGGSQAECVDKMMELMTNVKYHHLIGYNENTFKSYFTGRSSINRLARRVGGHLSTERIAKYIDGLDYQARSRIAKSLMQVGISTHPSKAGDAYARKLEKIINDAAQGKSSVKKKPLLQKQQRLVNKVSERVLSNEYVSYQNYELLVIDNKDFSHDGSLLIQHDDSRVFGENTDQRLAGIIWDKHGFLSAKVKHYPVIFGNEFNGDSQQKYYYGVIDEVNEGTCGIYLHYRIFGSLLREELYKRRTRIQIEPIEFYRRHWAMKHVNILKVIKQTQITKKNNKETS</sequence>
<organism evidence="1 2">
    <name type="scientific">Limosilactobacillus vaginalis DSM 5837 = ATCC 49540</name>
    <dbReference type="NCBI Taxonomy" id="1423814"/>
    <lineage>
        <taxon>Bacteria</taxon>
        <taxon>Bacillati</taxon>
        <taxon>Bacillota</taxon>
        <taxon>Bacilli</taxon>
        <taxon>Lactobacillales</taxon>
        <taxon>Lactobacillaceae</taxon>
        <taxon>Limosilactobacillus</taxon>
    </lineage>
</organism>
<evidence type="ECO:0000313" key="1">
    <source>
        <dbReference type="EMBL" id="EEJ40112.1"/>
    </source>
</evidence>
<dbReference type="EMBL" id="ACGV01000151">
    <property type="protein sequence ID" value="EEJ40112.1"/>
    <property type="molecule type" value="Genomic_DNA"/>
</dbReference>
<dbReference type="AlphaFoldDB" id="C2EVG0"/>
<reference evidence="1 2" key="1">
    <citation type="submission" date="2009-01" db="EMBL/GenBank/DDBJ databases">
        <authorList>
            <person name="Qin X."/>
            <person name="Bachman B."/>
            <person name="Battles P."/>
            <person name="Bell A."/>
            <person name="Bess C."/>
            <person name="Bickham C."/>
            <person name="Chaboub L."/>
            <person name="Chen D."/>
            <person name="Coyle M."/>
            <person name="Deiros D.R."/>
            <person name="Dinh H."/>
            <person name="Forbes L."/>
            <person name="Fowler G."/>
            <person name="Francisco L."/>
            <person name="Fu Q."/>
            <person name="Gubbala S."/>
            <person name="Hale W."/>
            <person name="Han Y."/>
            <person name="Hemphill L."/>
            <person name="Highlander S.K."/>
            <person name="Hirani K."/>
            <person name="Hogues M."/>
            <person name="Jackson L."/>
            <person name="Jakkamsetti A."/>
            <person name="Javaid M."/>
            <person name="Jiang H."/>
            <person name="Korchina V."/>
            <person name="Kovar C."/>
            <person name="Lara F."/>
            <person name="Lee S."/>
            <person name="Mata R."/>
            <person name="Mathew T."/>
            <person name="Moen C."/>
            <person name="Morales K."/>
            <person name="Munidasa M."/>
            <person name="Nazareth L."/>
            <person name="Ngo R."/>
            <person name="Nguyen L."/>
            <person name="Okwuonu G."/>
            <person name="Ongeri F."/>
            <person name="Patil S."/>
            <person name="Petrosino J."/>
            <person name="Pham C."/>
            <person name="Pham P."/>
            <person name="Pu L.-L."/>
            <person name="Puazo M."/>
            <person name="Raj R."/>
            <person name="Reid J."/>
            <person name="Rouhana J."/>
            <person name="Saada N."/>
            <person name="Shang Y."/>
            <person name="Simmons D."/>
            <person name="Thornton R."/>
            <person name="Warren J."/>
            <person name="Weissenberger G."/>
            <person name="Zhang J."/>
            <person name="Zhang L."/>
            <person name="Zhou C."/>
            <person name="Zhu D."/>
            <person name="Muzny D."/>
            <person name="Worley K."/>
            <person name="Gibbs R."/>
        </authorList>
    </citation>
    <scope>NUCLEOTIDE SEQUENCE [LARGE SCALE GENOMIC DNA]</scope>
    <source>
        <strain evidence="1 2">ATCC 49540</strain>
    </source>
</reference>
<name>C2EVG0_9LACO</name>
<protein>
    <submittedName>
        <fullName evidence="1">Uncharacterized protein</fullName>
    </submittedName>
</protein>
<dbReference type="Proteomes" id="UP000004483">
    <property type="component" value="Unassembled WGS sequence"/>
</dbReference>
<accession>C2EVG0</accession>
<gene>
    <name evidence="1" type="ORF">HMPREF0549_1446</name>
</gene>
<proteinExistence type="predicted"/>
<comment type="caution">
    <text evidence="1">The sequence shown here is derived from an EMBL/GenBank/DDBJ whole genome shotgun (WGS) entry which is preliminary data.</text>
</comment>
<dbReference type="eggNOG" id="ENOG5032PNS">
    <property type="taxonomic scope" value="Bacteria"/>
</dbReference>
<dbReference type="STRING" id="1423814.HMPREF0549_1446"/>
<dbReference type="HOGENOM" id="CLU_911522_0_0_9"/>
<evidence type="ECO:0000313" key="2">
    <source>
        <dbReference type="Proteomes" id="UP000004483"/>
    </source>
</evidence>